<comment type="subcellular location">
    <subcellularLocation>
        <location evidence="1">Nucleus</location>
    </subcellularLocation>
</comment>
<keyword evidence="1" id="KW-0408">Iron</keyword>
<evidence type="ECO:0000313" key="3">
    <source>
        <dbReference type="EMBL" id="KAG0453682.1"/>
    </source>
</evidence>
<keyword evidence="1" id="KW-0235">DNA replication</keyword>
<dbReference type="PANTHER" id="PTHR10670:SF0">
    <property type="entry name" value="DNA POLYMERASE EPSILON CATALYTIC SUBUNIT A"/>
    <property type="match status" value="1"/>
</dbReference>
<keyword evidence="1" id="KW-0808">Transferase</keyword>
<comment type="similarity">
    <text evidence="1">Belongs to the DNA polymerase type-B family.</text>
</comment>
<keyword evidence="1" id="KW-0539">Nucleus</keyword>
<dbReference type="Proteomes" id="UP000639772">
    <property type="component" value="Unassembled WGS sequence"/>
</dbReference>
<organism evidence="3 4">
    <name type="scientific">Vanilla planifolia</name>
    <name type="common">Vanilla</name>
    <dbReference type="NCBI Taxonomy" id="51239"/>
    <lineage>
        <taxon>Eukaryota</taxon>
        <taxon>Viridiplantae</taxon>
        <taxon>Streptophyta</taxon>
        <taxon>Embryophyta</taxon>
        <taxon>Tracheophyta</taxon>
        <taxon>Spermatophyta</taxon>
        <taxon>Magnoliopsida</taxon>
        <taxon>Liliopsida</taxon>
        <taxon>Asparagales</taxon>
        <taxon>Orchidaceae</taxon>
        <taxon>Vanilloideae</taxon>
        <taxon>Vanilleae</taxon>
        <taxon>Vanilla</taxon>
    </lineage>
</organism>
<dbReference type="Gene3D" id="3.30.342.10">
    <property type="entry name" value="DNA Polymerase, chain B, domain 1"/>
    <property type="match status" value="1"/>
</dbReference>
<dbReference type="GO" id="GO:0006272">
    <property type="term" value="P:leading strand elongation"/>
    <property type="evidence" value="ECO:0007669"/>
    <property type="project" value="TreeGrafter"/>
</dbReference>
<feature type="region of interest" description="Disordered" evidence="2">
    <location>
        <begin position="1"/>
        <end position="22"/>
    </location>
</feature>
<sequence>MNGGGRRRERSNSRRNASKQKLRFSAEEALESKLGFDQFTEGEKRLGWLLTLAPSSWENQDTFKTHSCVDLFFVCQDGSTFKVKHTFRPYFYAATKERMQLEVESYLRRRYESEISDIEILDKEDLDLNM</sequence>
<dbReference type="PANTHER" id="PTHR10670">
    <property type="entry name" value="DNA POLYMERASE EPSILON CATALYTIC SUBUNIT A"/>
    <property type="match status" value="1"/>
</dbReference>
<dbReference type="SUPFAM" id="SSF53098">
    <property type="entry name" value="Ribonuclease H-like"/>
    <property type="match status" value="1"/>
</dbReference>
<keyword evidence="1" id="KW-0239">DNA-directed DNA polymerase</keyword>
<protein>
    <recommendedName>
        <fullName evidence="1">DNA polymerase epsilon catalytic subunit</fullName>
        <ecNumber evidence="1">2.7.7.7</ecNumber>
    </recommendedName>
</protein>
<comment type="function">
    <text evidence="1">DNA polymerase II participates in chromosomal DNA replication.</text>
</comment>
<gene>
    <name evidence="3" type="ORF">HPP92_024986</name>
</gene>
<dbReference type="GO" id="GO:0051539">
    <property type="term" value="F:4 iron, 4 sulfur cluster binding"/>
    <property type="evidence" value="ECO:0007669"/>
    <property type="project" value="UniProtKB-KW"/>
</dbReference>
<evidence type="ECO:0000313" key="4">
    <source>
        <dbReference type="Proteomes" id="UP000639772"/>
    </source>
</evidence>
<dbReference type="GO" id="GO:0006297">
    <property type="term" value="P:nucleotide-excision repair, DNA gap filling"/>
    <property type="evidence" value="ECO:0007669"/>
    <property type="project" value="TreeGrafter"/>
</dbReference>
<dbReference type="InterPro" id="IPR012337">
    <property type="entry name" value="RNaseH-like_sf"/>
</dbReference>
<keyword evidence="1" id="KW-0004">4Fe-4S</keyword>
<dbReference type="GO" id="GO:0045004">
    <property type="term" value="P:DNA replication proofreading"/>
    <property type="evidence" value="ECO:0007669"/>
    <property type="project" value="TreeGrafter"/>
</dbReference>
<keyword evidence="1" id="KW-0238">DNA-binding</keyword>
<dbReference type="OrthoDB" id="735755at2759"/>
<keyword evidence="1" id="KW-0411">Iron-sulfur</keyword>
<dbReference type="GO" id="GO:0008622">
    <property type="term" value="C:epsilon DNA polymerase complex"/>
    <property type="evidence" value="ECO:0007669"/>
    <property type="project" value="InterPro"/>
</dbReference>
<dbReference type="EC" id="2.7.7.7" evidence="1"/>
<dbReference type="EMBL" id="JADCNM010000014">
    <property type="protein sequence ID" value="KAG0453682.1"/>
    <property type="molecule type" value="Genomic_DNA"/>
</dbReference>
<comment type="caution">
    <text evidence="3">The sequence shown here is derived from an EMBL/GenBank/DDBJ whole genome shotgun (WGS) entry which is preliminary data.</text>
</comment>
<reference evidence="3 4" key="1">
    <citation type="journal article" date="2020" name="Nat. Food">
        <title>A phased Vanilla planifolia genome enables genetic improvement of flavour and production.</title>
        <authorList>
            <person name="Hasing T."/>
            <person name="Tang H."/>
            <person name="Brym M."/>
            <person name="Khazi F."/>
            <person name="Huang T."/>
            <person name="Chambers A.H."/>
        </authorList>
    </citation>
    <scope>NUCLEOTIDE SEQUENCE [LARGE SCALE GENOMIC DNA]</scope>
    <source>
        <tissue evidence="3">Leaf</tissue>
    </source>
</reference>
<dbReference type="GO" id="GO:0003887">
    <property type="term" value="F:DNA-directed DNA polymerase activity"/>
    <property type="evidence" value="ECO:0007669"/>
    <property type="project" value="UniProtKB-KW"/>
</dbReference>
<dbReference type="AlphaFoldDB" id="A0A835U9S3"/>
<dbReference type="GO" id="GO:0000278">
    <property type="term" value="P:mitotic cell cycle"/>
    <property type="evidence" value="ECO:0007669"/>
    <property type="project" value="TreeGrafter"/>
</dbReference>
<dbReference type="GO" id="GO:0003677">
    <property type="term" value="F:DNA binding"/>
    <property type="evidence" value="ECO:0007669"/>
    <property type="project" value="UniProtKB-KW"/>
</dbReference>
<dbReference type="InterPro" id="IPR029703">
    <property type="entry name" value="POL2"/>
</dbReference>
<keyword evidence="1" id="KW-0548">Nucleotidyltransferase</keyword>
<keyword evidence="1" id="KW-0479">Metal-binding</keyword>
<dbReference type="GO" id="GO:0008270">
    <property type="term" value="F:zinc ion binding"/>
    <property type="evidence" value="ECO:0007669"/>
    <property type="project" value="UniProtKB-KW"/>
</dbReference>
<evidence type="ECO:0000256" key="1">
    <source>
        <dbReference type="RuleBase" id="RU365029"/>
    </source>
</evidence>
<dbReference type="GO" id="GO:0008310">
    <property type="term" value="F:single-stranded DNA 3'-5' DNA exonuclease activity"/>
    <property type="evidence" value="ECO:0007669"/>
    <property type="project" value="TreeGrafter"/>
</dbReference>
<dbReference type="GO" id="GO:0006287">
    <property type="term" value="P:base-excision repair, gap-filling"/>
    <property type="evidence" value="ECO:0007669"/>
    <property type="project" value="TreeGrafter"/>
</dbReference>
<comment type="catalytic activity">
    <reaction evidence="1">
        <text>DNA(n) + a 2'-deoxyribonucleoside 5'-triphosphate = DNA(n+1) + diphosphate</text>
        <dbReference type="Rhea" id="RHEA:22508"/>
        <dbReference type="Rhea" id="RHEA-COMP:17339"/>
        <dbReference type="Rhea" id="RHEA-COMP:17340"/>
        <dbReference type="ChEBI" id="CHEBI:33019"/>
        <dbReference type="ChEBI" id="CHEBI:61560"/>
        <dbReference type="ChEBI" id="CHEBI:173112"/>
        <dbReference type="EC" id="2.7.7.7"/>
    </reaction>
</comment>
<evidence type="ECO:0000256" key="2">
    <source>
        <dbReference type="SAM" id="MobiDB-lite"/>
    </source>
</evidence>
<accession>A0A835U9S3</accession>
<keyword evidence="1" id="KW-0862">Zinc</keyword>
<proteinExistence type="inferred from homology"/>
<name>A0A835U9S3_VANPL</name>
<comment type="cofactor">
    <cofactor evidence="1">
        <name>[4Fe-4S] cluster</name>
        <dbReference type="ChEBI" id="CHEBI:49883"/>
    </cofactor>
</comment>
<keyword evidence="1" id="KW-0863">Zinc-finger</keyword>